<accession>A0AAU9RS98</accession>
<protein>
    <submittedName>
        <fullName evidence="3">Uncharacterized protein</fullName>
    </submittedName>
</protein>
<feature type="coiled-coil region" evidence="1">
    <location>
        <begin position="23"/>
        <end position="50"/>
    </location>
</feature>
<proteinExistence type="predicted"/>
<keyword evidence="2" id="KW-0472">Membrane</keyword>
<dbReference type="AlphaFoldDB" id="A0AAU9RS98"/>
<keyword evidence="2" id="KW-1133">Transmembrane helix</keyword>
<feature type="transmembrane region" description="Helical" evidence="2">
    <location>
        <begin position="60"/>
        <end position="79"/>
    </location>
</feature>
<gene>
    <name evidence="3" type="ORF">TAV2_LOCUS8007</name>
</gene>
<organism evidence="3 4">
    <name type="scientific">Thlaspi arvense</name>
    <name type="common">Field penny-cress</name>
    <dbReference type="NCBI Taxonomy" id="13288"/>
    <lineage>
        <taxon>Eukaryota</taxon>
        <taxon>Viridiplantae</taxon>
        <taxon>Streptophyta</taxon>
        <taxon>Embryophyta</taxon>
        <taxon>Tracheophyta</taxon>
        <taxon>Spermatophyta</taxon>
        <taxon>Magnoliopsida</taxon>
        <taxon>eudicotyledons</taxon>
        <taxon>Gunneridae</taxon>
        <taxon>Pentapetalae</taxon>
        <taxon>rosids</taxon>
        <taxon>malvids</taxon>
        <taxon>Brassicales</taxon>
        <taxon>Brassicaceae</taxon>
        <taxon>Thlaspideae</taxon>
        <taxon>Thlaspi</taxon>
    </lineage>
</organism>
<evidence type="ECO:0000313" key="4">
    <source>
        <dbReference type="Proteomes" id="UP000836841"/>
    </source>
</evidence>
<sequence>MHQHSHYGLYWNFRRLVLDLATIQRLKEERDAAVKQTQQLQHELEVVKRRRNQMSSASGLSLKLAAMVGLIRLIIGFILKLTLASPT</sequence>
<keyword evidence="4" id="KW-1185">Reference proteome</keyword>
<reference evidence="3 4" key="1">
    <citation type="submission" date="2022-03" db="EMBL/GenBank/DDBJ databases">
        <authorList>
            <person name="Nunn A."/>
            <person name="Chopra R."/>
            <person name="Nunn A."/>
            <person name="Contreras Garrido A."/>
        </authorList>
    </citation>
    <scope>NUCLEOTIDE SEQUENCE [LARGE SCALE GENOMIC DNA]</scope>
</reference>
<name>A0AAU9RS98_THLAR</name>
<keyword evidence="2" id="KW-0812">Transmembrane</keyword>
<dbReference type="EMBL" id="OU466858">
    <property type="protein sequence ID" value="CAH2046088.1"/>
    <property type="molecule type" value="Genomic_DNA"/>
</dbReference>
<evidence type="ECO:0000256" key="2">
    <source>
        <dbReference type="SAM" id="Phobius"/>
    </source>
</evidence>
<keyword evidence="1" id="KW-0175">Coiled coil</keyword>
<evidence type="ECO:0000256" key="1">
    <source>
        <dbReference type="SAM" id="Coils"/>
    </source>
</evidence>
<evidence type="ECO:0000313" key="3">
    <source>
        <dbReference type="EMBL" id="CAH2046088.1"/>
    </source>
</evidence>
<dbReference type="Proteomes" id="UP000836841">
    <property type="component" value="Chromosome 2"/>
</dbReference>